<reference evidence="1" key="1">
    <citation type="journal article" date="2014" name="BMC Genomics">
        <title>The Babesia bovis gene and promoter model: an update from full-length EST analysis.</title>
        <authorList>
            <person name="Yamagishi J."/>
            <person name="Wakaguri H."/>
            <person name="Yokoyama N."/>
            <person name="Yamashita R."/>
            <person name="Suzuki Y."/>
            <person name="Xuan X."/>
            <person name="Igarashi I."/>
        </authorList>
    </citation>
    <scope>NUCLEOTIDE SEQUENCE</scope>
    <source>
        <strain evidence="1">Texas</strain>
    </source>
</reference>
<sequence length="90" mass="9681">MDVPEKTVHCLSSPSVATDCRVDTSFKSKADLNCGTDSPVRMDSSTTTSPDRIKQSAGAIVAELAGSWDNRNKSPGYKPVLLMLCHLPSR</sequence>
<dbReference type="EMBL" id="AK440842">
    <property type="protein sequence ID" value="BAN64636.1"/>
    <property type="molecule type" value="mRNA"/>
</dbReference>
<organism evidence="1">
    <name type="scientific">Babesia bovis</name>
    <dbReference type="NCBI Taxonomy" id="5865"/>
    <lineage>
        <taxon>Eukaryota</taxon>
        <taxon>Sar</taxon>
        <taxon>Alveolata</taxon>
        <taxon>Apicomplexa</taxon>
        <taxon>Aconoidasida</taxon>
        <taxon>Piroplasmida</taxon>
        <taxon>Babesiidae</taxon>
        <taxon>Babesia</taxon>
    </lineage>
</organism>
<proteinExistence type="evidence at transcript level"/>
<dbReference type="AlphaFoldDB" id="S6B6I2"/>
<name>S6B6I2_BABBO</name>
<protein>
    <submittedName>
        <fullName evidence="1">Uncharacterized protein</fullName>
    </submittedName>
</protein>
<evidence type="ECO:0000313" key="1">
    <source>
        <dbReference type="EMBL" id="BAN64636.1"/>
    </source>
</evidence>
<accession>S6B6I2</accession>